<evidence type="ECO:0000313" key="2">
    <source>
        <dbReference type="EMBL" id="GIG42244.1"/>
    </source>
</evidence>
<dbReference type="EMBL" id="BONQ01000010">
    <property type="protein sequence ID" value="GIG42244.1"/>
    <property type="molecule type" value="Genomic_DNA"/>
</dbReference>
<keyword evidence="3" id="KW-1185">Reference proteome</keyword>
<evidence type="ECO:0000313" key="3">
    <source>
        <dbReference type="Proteomes" id="UP000660611"/>
    </source>
</evidence>
<gene>
    <name evidence="2" type="ORF">Dsi01nite_002850</name>
</gene>
<proteinExistence type="predicted"/>
<organism evidence="2 3">
    <name type="scientific">Dactylosporangium siamense</name>
    <dbReference type="NCBI Taxonomy" id="685454"/>
    <lineage>
        <taxon>Bacteria</taxon>
        <taxon>Bacillati</taxon>
        <taxon>Actinomycetota</taxon>
        <taxon>Actinomycetes</taxon>
        <taxon>Micromonosporales</taxon>
        <taxon>Micromonosporaceae</taxon>
        <taxon>Dactylosporangium</taxon>
    </lineage>
</organism>
<evidence type="ECO:0000256" key="1">
    <source>
        <dbReference type="SAM" id="MobiDB-lite"/>
    </source>
</evidence>
<comment type="caution">
    <text evidence="2">The sequence shown here is derived from an EMBL/GenBank/DDBJ whole genome shotgun (WGS) entry which is preliminary data.</text>
</comment>
<name>A0A919PEU5_9ACTN</name>
<dbReference type="AlphaFoldDB" id="A0A919PEU5"/>
<accession>A0A919PEU5</accession>
<protein>
    <submittedName>
        <fullName evidence="2">Uncharacterized protein</fullName>
    </submittedName>
</protein>
<feature type="region of interest" description="Disordered" evidence="1">
    <location>
        <begin position="28"/>
        <end position="58"/>
    </location>
</feature>
<sequence length="99" mass="10845">MRTPPALRALTGTRRRCDGSFVIQCATRPVEHHDSGHDREPQALGGERDPVGPPDFADPRRIALHTRLRGWVCDMRLHGRTTGVCGSLPGVVRRGGQVS</sequence>
<feature type="compositionally biased region" description="Basic and acidic residues" evidence="1">
    <location>
        <begin position="29"/>
        <end position="50"/>
    </location>
</feature>
<reference evidence="2" key="1">
    <citation type="submission" date="2021-01" db="EMBL/GenBank/DDBJ databases">
        <title>Whole genome shotgun sequence of Dactylosporangium siamense NBRC 106093.</title>
        <authorList>
            <person name="Komaki H."/>
            <person name="Tamura T."/>
        </authorList>
    </citation>
    <scope>NUCLEOTIDE SEQUENCE</scope>
    <source>
        <strain evidence="2">NBRC 106093</strain>
    </source>
</reference>
<dbReference type="Proteomes" id="UP000660611">
    <property type="component" value="Unassembled WGS sequence"/>
</dbReference>